<keyword evidence="3" id="KW-0812">Transmembrane</keyword>
<evidence type="ECO:0000259" key="4">
    <source>
        <dbReference type="PROSITE" id="PS50887"/>
    </source>
</evidence>
<keyword evidence="3" id="KW-0472">Membrane</keyword>
<dbReference type="PANTHER" id="PTHR45138">
    <property type="entry name" value="REGULATORY COMPONENTS OF SENSORY TRANSDUCTION SYSTEM"/>
    <property type="match status" value="1"/>
</dbReference>
<dbReference type="CDD" id="cd01949">
    <property type="entry name" value="GGDEF"/>
    <property type="match status" value="1"/>
</dbReference>
<dbReference type="Proteomes" id="UP000228859">
    <property type="component" value="Unassembled WGS sequence"/>
</dbReference>
<feature type="domain" description="GGDEF" evidence="4">
    <location>
        <begin position="103"/>
        <end position="240"/>
    </location>
</feature>
<protein>
    <recommendedName>
        <fullName evidence="1">diguanylate cyclase</fullName>
        <ecNumber evidence="1">2.7.7.65</ecNumber>
    </recommendedName>
</protein>
<dbReference type="SMART" id="SM00267">
    <property type="entry name" value="GGDEF"/>
    <property type="match status" value="1"/>
</dbReference>
<dbReference type="GO" id="GO:1902201">
    <property type="term" value="P:negative regulation of bacterial-type flagellum-dependent cell motility"/>
    <property type="evidence" value="ECO:0007669"/>
    <property type="project" value="TreeGrafter"/>
</dbReference>
<dbReference type="SUPFAM" id="SSF55073">
    <property type="entry name" value="Nucleotide cyclase"/>
    <property type="match status" value="1"/>
</dbReference>
<dbReference type="InterPro" id="IPR043128">
    <property type="entry name" value="Rev_trsase/Diguanyl_cyclase"/>
</dbReference>
<name>A0A2D3WD23_9BACT</name>
<dbReference type="InterPro" id="IPR050469">
    <property type="entry name" value="Diguanylate_Cyclase"/>
</dbReference>
<dbReference type="NCBIfam" id="TIGR00254">
    <property type="entry name" value="GGDEF"/>
    <property type="match status" value="1"/>
</dbReference>
<dbReference type="PANTHER" id="PTHR45138:SF9">
    <property type="entry name" value="DIGUANYLATE CYCLASE DGCM-RELATED"/>
    <property type="match status" value="1"/>
</dbReference>
<proteinExistence type="predicted"/>
<evidence type="ECO:0000313" key="6">
    <source>
        <dbReference type="Proteomes" id="UP000228859"/>
    </source>
</evidence>
<evidence type="ECO:0000256" key="1">
    <source>
        <dbReference type="ARBA" id="ARBA00012528"/>
    </source>
</evidence>
<dbReference type="RefSeq" id="WP_303662808.1">
    <property type="nucleotide sequence ID" value="NZ_DLUI01000030.1"/>
</dbReference>
<keyword evidence="3" id="KW-1133">Transmembrane helix</keyword>
<dbReference type="GO" id="GO:0005886">
    <property type="term" value="C:plasma membrane"/>
    <property type="evidence" value="ECO:0007669"/>
    <property type="project" value="TreeGrafter"/>
</dbReference>
<dbReference type="FunFam" id="3.30.70.270:FF:000001">
    <property type="entry name" value="Diguanylate cyclase domain protein"/>
    <property type="match status" value="1"/>
</dbReference>
<comment type="caution">
    <text evidence="5">The sequence shown here is derived from an EMBL/GenBank/DDBJ whole genome shotgun (WGS) entry which is preliminary data.</text>
</comment>
<comment type="catalytic activity">
    <reaction evidence="2">
        <text>2 GTP = 3',3'-c-di-GMP + 2 diphosphate</text>
        <dbReference type="Rhea" id="RHEA:24898"/>
        <dbReference type="ChEBI" id="CHEBI:33019"/>
        <dbReference type="ChEBI" id="CHEBI:37565"/>
        <dbReference type="ChEBI" id="CHEBI:58805"/>
        <dbReference type="EC" id="2.7.7.65"/>
    </reaction>
</comment>
<organism evidence="5 6">
    <name type="scientific">Sulfuricurvum kujiense</name>
    <dbReference type="NCBI Taxonomy" id="148813"/>
    <lineage>
        <taxon>Bacteria</taxon>
        <taxon>Pseudomonadati</taxon>
        <taxon>Campylobacterota</taxon>
        <taxon>Epsilonproteobacteria</taxon>
        <taxon>Campylobacterales</taxon>
        <taxon>Sulfurimonadaceae</taxon>
        <taxon>Sulfuricurvum</taxon>
    </lineage>
</organism>
<reference evidence="5 6" key="1">
    <citation type="journal article" date="2017" name="Front. Microbiol.">
        <title>Comparative Genomic Analysis of the Class Epsilonproteobacteria and Proposed Reclassification to Epsilonbacteraeota (phyl. nov.).</title>
        <authorList>
            <person name="Waite D.W."/>
            <person name="Vanwonterghem I."/>
            <person name="Rinke C."/>
            <person name="Parks D.H."/>
            <person name="Zhang Y."/>
            <person name="Takai K."/>
            <person name="Sievert S.M."/>
            <person name="Simon J."/>
            <person name="Campbell B.J."/>
            <person name="Hanson T.E."/>
            <person name="Woyke T."/>
            <person name="Klotz M.G."/>
            <person name="Hugenholtz P."/>
        </authorList>
    </citation>
    <scope>NUCLEOTIDE SEQUENCE [LARGE SCALE GENOMIC DNA]</scope>
    <source>
        <strain evidence="5">UBA12443</strain>
    </source>
</reference>
<evidence type="ECO:0000313" key="5">
    <source>
        <dbReference type="EMBL" id="DAB39212.1"/>
    </source>
</evidence>
<gene>
    <name evidence="5" type="ORF">CFH83_01830</name>
</gene>
<dbReference type="Pfam" id="PF00990">
    <property type="entry name" value="GGDEF"/>
    <property type="match status" value="1"/>
</dbReference>
<sequence length="241" mass="27391">ITYENAVAKYEHSMLLTQYENALIQLVFFLGVILALVMGLAWTIFARIEVQQQQLIASSETLKHLNLKLEQASYTDSLTGMFNRRYFNIVYEREFKRSLRSNNPFVFMMLDIDFFKQYNDTYGHLQGDVALQAVAKVLKTTLQRPGDYPFRLGGEEFGIILTDIDCKNARSMGEKVREGIESLKIEHKGSKILPTLTISIGGICIVPTADMSEDALIHTADTNLYAAKERGRNQVMFTNTL</sequence>
<dbReference type="GO" id="GO:0052621">
    <property type="term" value="F:diguanylate cyclase activity"/>
    <property type="evidence" value="ECO:0007669"/>
    <property type="project" value="UniProtKB-EC"/>
</dbReference>
<dbReference type="GO" id="GO:0043709">
    <property type="term" value="P:cell adhesion involved in single-species biofilm formation"/>
    <property type="evidence" value="ECO:0007669"/>
    <property type="project" value="TreeGrafter"/>
</dbReference>
<feature type="non-terminal residue" evidence="5">
    <location>
        <position position="1"/>
    </location>
</feature>
<dbReference type="InterPro" id="IPR029787">
    <property type="entry name" value="Nucleotide_cyclase"/>
</dbReference>
<dbReference type="Gene3D" id="3.30.70.270">
    <property type="match status" value="1"/>
</dbReference>
<evidence type="ECO:0000256" key="3">
    <source>
        <dbReference type="SAM" id="Phobius"/>
    </source>
</evidence>
<evidence type="ECO:0000256" key="2">
    <source>
        <dbReference type="ARBA" id="ARBA00034247"/>
    </source>
</evidence>
<dbReference type="AlphaFoldDB" id="A0A2D3WD23"/>
<feature type="transmembrane region" description="Helical" evidence="3">
    <location>
        <begin position="22"/>
        <end position="45"/>
    </location>
</feature>
<dbReference type="EMBL" id="DLUI01000030">
    <property type="protein sequence ID" value="DAB39212.1"/>
    <property type="molecule type" value="Genomic_DNA"/>
</dbReference>
<dbReference type="InterPro" id="IPR000160">
    <property type="entry name" value="GGDEF_dom"/>
</dbReference>
<accession>A0A2D3WD23</accession>
<dbReference type="EC" id="2.7.7.65" evidence="1"/>
<dbReference type="PROSITE" id="PS50887">
    <property type="entry name" value="GGDEF"/>
    <property type="match status" value="1"/>
</dbReference>